<evidence type="ECO:0000313" key="6">
    <source>
        <dbReference type="Proteomes" id="UP000199494"/>
    </source>
</evidence>
<dbReference type="InterPro" id="IPR051677">
    <property type="entry name" value="AfsR-DnrI-RedD_regulator"/>
</dbReference>
<dbReference type="OrthoDB" id="4329304at2"/>
<sequence length="922" mass="98108">MSGPAGLRFSVLGPVRVEREGAPVPVTAPMQRAVIAVLLSRDRAPVPTAAIAGELWGGAPPSSAKVTIRNYIRRLRSLLPDGTLVSTHSGYQLVVSPRQVDATLLAGLGERAHVLADTSPAAAVEHARQALALWEGPPLLGIGDVPLRAWWGPRLEESYLPIAELSFELELRLGRAARLVPELARVHAEFPRRERIGALLMLALYHSGRAAEAIACFRRMRATIITTSGVEPGPRLRELQQAILRGDTEALAVDRVASPVTVAKGKAVPLPPPPVHVVGRDDVLAELGGHFDALRESEGAALTCLLHGQAGVGKSAVALRAAARFADRFPGGVAYLDLGGVDSAGVLASLAGQLGIEAEADDLASRYRARLRERPVLLVLDNAGSLSQVAAVLPSEPGCAAIVTSRSPSGGPSSAPRVPVEPLSDVESVDLLARLIGTRAVSAEPRHALGMARLCGGLPLALRVLGARAAANPHWSLAAWEELLGDERGRLAELCHDDMDMRTSLEAGLGGDSAAAWSLFDLLGALPSPEYTPALAAALTGVPLTGAERTLRTLADARLVFSPSPGRYRFHDLTGVLARERASSLPHGEMADALSRAGRWYLAAVRRVMERLSGPRSPYGLPEGRSVAALDPVSFDSVREARNWLAAEIGPIVEVFTALTAHRERGAAELAPPLVHALAPYFDLTLRWGERERLAARVLALAETGRPELEPVALTQFADIERQRGNHAEALRLAKRAETLAEAEFDKVTALLSQSAVLVLTRDVANAERTCRKAADIAVAHGYSRLEAAALANLALVHQVRGEPDNALILLEKSDRIHRDDGNLLGRIGTANLASSVHEERGDRHAVLRRAMTLLPLCEELGDGYGTAECRARTARSLRALGREAEAAEHAARAREVIEAIGARERIVPVTLFDAIGIPEGG</sequence>
<dbReference type="InterPro" id="IPR016032">
    <property type="entry name" value="Sig_transdc_resp-reg_C-effctor"/>
</dbReference>
<dbReference type="InterPro" id="IPR001867">
    <property type="entry name" value="OmpR/PhoB-type_DNA-bd"/>
</dbReference>
<dbReference type="Gene3D" id="1.10.10.10">
    <property type="entry name" value="Winged helix-like DNA-binding domain superfamily/Winged helix DNA-binding domain"/>
    <property type="match status" value="1"/>
</dbReference>
<dbReference type="SMART" id="SM00862">
    <property type="entry name" value="Trans_reg_C"/>
    <property type="match status" value="1"/>
</dbReference>
<comment type="similarity">
    <text evidence="1">Belongs to the AfsR/DnrI/RedD regulatory family.</text>
</comment>
<dbReference type="KEGG" id="pmad:BAY61_22415"/>
<organism evidence="5 6">
    <name type="scientific">Prauserella marina</name>
    <dbReference type="NCBI Taxonomy" id="530584"/>
    <lineage>
        <taxon>Bacteria</taxon>
        <taxon>Bacillati</taxon>
        <taxon>Actinomycetota</taxon>
        <taxon>Actinomycetes</taxon>
        <taxon>Pseudonocardiales</taxon>
        <taxon>Pseudonocardiaceae</taxon>
        <taxon>Prauserella</taxon>
    </lineage>
</organism>
<dbReference type="InterPro" id="IPR027417">
    <property type="entry name" value="P-loop_NTPase"/>
</dbReference>
<reference evidence="5 6" key="1">
    <citation type="submission" date="2016-10" db="EMBL/GenBank/DDBJ databases">
        <authorList>
            <person name="de Groot N.N."/>
        </authorList>
    </citation>
    <scope>NUCLEOTIDE SEQUENCE [LARGE SCALE GENOMIC DNA]</scope>
    <source>
        <strain evidence="5 6">CGMCC 4.5506</strain>
    </source>
</reference>
<protein>
    <submittedName>
        <fullName evidence="5">DNA-binding transcriptional activator of the SARP family</fullName>
    </submittedName>
</protein>
<dbReference type="AlphaFoldDB" id="A0A222VTN5"/>
<dbReference type="GO" id="GO:0003677">
    <property type="term" value="F:DNA binding"/>
    <property type="evidence" value="ECO:0007669"/>
    <property type="project" value="UniProtKB-KW"/>
</dbReference>
<dbReference type="SMART" id="SM01043">
    <property type="entry name" value="BTAD"/>
    <property type="match status" value="1"/>
</dbReference>
<evidence type="ECO:0000256" key="1">
    <source>
        <dbReference type="ARBA" id="ARBA00005820"/>
    </source>
</evidence>
<dbReference type="InterPro" id="IPR011990">
    <property type="entry name" value="TPR-like_helical_dom_sf"/>
</dbReference>
<dbReference type="GO" id="GO:0043531">
    <property type="term" value="F:ADP binding"/>
    <property type="evidence" value="ECO:0007669"/>
    <property type="project" value="InterPro"/>
</dbReference>
<dbReference type="SUPFAM" id="SSF46894">
    <property type="entry name" value="C-terminal effector domain of the bipartite response regulators"/>
    <property type="match status" value="1"/>
</dbReference>
<evidence type="ECO:0000313" key="5">
    <source>
        <dbReference type="EMBL" id="SDD75528.1"/>
    </source>
</evidence>
<dbReference type="PRINTS" id="PR00364">
    <property type="entry name" value="DISEASERSIST"/>
</dbReference>
<dbReference type="GO" id="GO:0000160">
    <property type="term" value="P:phosphorelay signal transduction system"/>
    <property type="evidence" value="ECO:0007669"/>
    <property type="project" value="InterPro"/>
</dbReference>
<name>A0A222VTN5_9PSEU</name>
<dbReference type="Pfam" id="PF03704">
    <property type="entry name" value="BTAD"/>
    <property type="match status" value="1"/>
</dbReference>
<accession>A0A222VTN5</accession>
<dbReference type="Proteomes" id="UP000199494">
    <property type="component" value="Unassembled WGS sequence"/>
</dbReference>
<evidence type="ECO:0000256" key="2">
    <source>
        <dbReference type="ARBA" id="ARBA00023015"/>
    </source>
</evidence>
<dbReference type="InterPro" id="IPR036388">
    <property type="entry name" value="WH-like_DNA-bd_sf"/>
</dbReference>
<evidence type="ECO:0000256" key="3">
    <source>
        <dbReference type="ARBA" id="ARBA00023125"/>
    </source>
</evidence>
<dbReference type="PANTHER" id="PTHR35807">
    <property type="entry name" value="TRANSCRIPTIONAL REGULATOR REDD-RELATED"/>
    <property type="match status" value="1"/>
</dbReference>
<keyword evidence="2" id="KW-0805">Transcription regulation</keyword>
<keyword evidence="4" id="KW-0804">Transcription</keyword>
<dbReference type="InterPro" id="IPR003593">
    <property type="entry name" value="AAA+_ATPase"/>
</dbReference>
<dbReference type="Gene3D" id="1.25.40.10">
    <property type="entry name" value="Tetratricopeptide repeat domain"/>
    <property type="match status" value="2"/>
</dbReference>
<dbReference type="GO" id="GO:0006355">
    <property type="term" value="P:regulation of DNA-templated transcription"/>
    <property type="evidence" value="ECO:0007669"/>
    <property type="project" value="InterPro"/>
</dbReference>
<proteinExistence type="inferred from homology"/>
<dbReference type="Gene3D" id="3.40.50.300">
    <property type="entry name" value="P-loop containing nucleotide triphosphate hydrolases"/>
    <property type="match status" value="1"/>
</dbReference>
<dbReference type="STRING" id="530584.SAMN05421630_1123"/>
<dbReference type="SMART" id="SM00382">
    <property type="entry name" value="AAA"/>
    <property type="match status" value="1"/>
</dbReference>
<dbReference type="RefSeq" id="WP_091809504.1">
    <property type="nucleotide sequence ID" value="NZ_CP016353.1"/>
</dbReference>
<dbReference type="PANTHER" id="PTHR35807:SF1">
    <property type="entry name" value="TRANSCRIPTIONAL REGULATOR REDD"/>
    <property type="match status" value="1"/>
</dbReference>
<dbReference type="InterPro" id="IPR005158">
    <property type="entry name" value="BTAD"/>
</dbReference>
<keyword evidence="6" id="KW-1185">Reference proteome</keyword>
<dbReference type="SUPFAM" id="SSF52540">
    <property type="entry name" value="P-loop containing nucleoside triphosphate hydrolases"/>
    <property type="match status" value="1"/>
</dbReference>
<dbReference type="SUPFAM" id="SSF48452">
    <property type="entry name" value="TPR-like"/>
    <property type="match status" value="2"/>
</dbReference>
<dbReference type="CDD" id="cd15831">
    <property type="entry name" value="BTAD"/>
    <property type="match status" value="1"/>
</dbReference>
<dbReference type="EMBL" id="FMZE01000012">
    <property type="protein sequence ID" value="SDD75528.1"/>
    <property type="molecule type" value="Genomic_DNA"/>
</dbReference>
<gene>
    <name evidence="5" type="ORF">SAMN05421630_1123</name>
</gene>
<evidence type="ECO:0000256" key="4">
    <source>
        <dbReference type="ARBA" id="ARBA00023163"/>
    </source>
</evidence>
<keyword evidence="3 5" id="KW-0238">DNA-binding</keyword>